<evidence type="ECO:0000259" key="2">
    <source>
        <dbReference type="Pfam" id="PF07766"/>
    </source>
</evidence>
<gene>
    <name evidence="3" type="ORF">B7P33_05645</name>
</gene>
<accession>A0A2A4G7Q2</accession>
<dbReference type="EMBL" id="NBWU01000002">
    <property type="protein sequence ID" value="PCE64657.1"/>
    <property type="molecule type" value="Genomic_DNA"/>
</dbReference>
<feature type="transmembrane region" description="Helical" evidence="1">
    <location>
        <begin position="357"/>
        <end position="376"/>
    </location>
</feature>
<keyword evidence="1" id="KW-0472">Membrane</keyword>
<sequence>MNPSASGWIDKFGSLDAKNKNGYLSFESLYEDLKATGFIYGFNLYSPDFIETEHKLHDDEKAKLNLLNALYQTYALEKGSQDFERFIEIVFQFYQKLDVGKVSFLQKIISGKKTSAQLEKLLDSRIHIADNVFSKTFTSLVTNGLLCIDVLTFRRFLSESRDILGFAQELEYATIGLALQSLEAKEPHKKDKKLAHILEASLSFVDHTPTYSETQTGINLERFGKSEKTYLLDMACLTVWEDQALKYAETARIHTIGRELGFGKETTRDSLFWVGKFFAEHKEDIPHYKDHNLATQFYDNMSKMVNRLIKRNSKRLLKELSESKELLYLLTQSTLRDLDAEEKKKIQKQLLDIFKSIPSLAIFMLPGGAVLLPIFIKLIPKLLPSAFDDNRIEDD</sequence>
<reference evidence="3 4" key="1">
    <citation type="submission" date="2017-04" db="EMBL/GenBank/DDBJ databases">
        <title>A new member of the family Flavobacteriaceae isolated from ascidians.</title>
        <authorList>
            <person name="Chen L."/>
        </authorList>
    </citation>
    <scope>NUCLEOTIDE SEQUENCE [LARGE SCALE GENOMIC DNA]</scope>
    <source>
        <strain evidence="3 4">HQA918</strain>
    </source>
</reference>
<evidence type="ECO:0000313" key="4">
    <source>
        <dbReference type="Proteomes" id="UP000219559"/>
    </source>
</evidence>
<organism evidence="3 4">
    <name type="scientific">Sediminicola luteus</name>
    <dbReference type="NCBI Taxonomy" id="319238"/>
    <lineage>
        <taxon>Bacteria</taxon>
        <taxon>Pseudomonadati</taxon>
        <taxon>Bacteroidota</taxon>
        <taxon>Flavobacteriia</taxon>
        <taxon>Flavobacteriales</taxon>
        <taxon>Flavobacteriaceae</taxon>
        <taxon>Sediminicola</taxon>
    </lineage>
</organism>
<dbReference type="Proteomes" id="UP000219559">
    <property type="component" value="Unassembled WGS sequence"/>
</dbReference>
<dbReference type="OrthoDB" id="1421172at2"/>
<dbReference type="NCBIfam" id="NF040639">
    <property type="entry name" value="LETM1_rel_film"/>
    <property type="match status" value="1"/>
</dbReference>
<dbReference type="InterPro" id="IPR033122">
    <property type="entry name" value="LETM1-like_RBD"/>
</dbReference>
<protein>
    <recommendedName>
        <fullName evidence="2">Letm1 RBD domain-containing protein</fullName>
    </recommendedName>
</protein>
<name>A0A2A4G7Q2_9FLAO</name>
<dbReference type="GO" id="GO:0043022">
    <property type="term" value="F:ribosome binding"/>
    <property type="evidence" value="ECO:0007669"/>
    <property type="project" value="InterPro"/>
</dbReference>
<dbReference type="AlphaFoldDB" id="A0A2A4G7Q2"/>
<keyword evidence="1" id="KW-0812">Transmembrane</keyword>
<keyword evidence="1" id="KW-1133">Transmembrane helix</keyword>
<comment type="caution">
    <text evidence="3">The sequence shown here is derived from an EMBL/GenBank/DDBJ whole genome shotgun (WGS) entry which is preliminary data.</text>
</comment>
<keyword evidence="4" id="KW-1185">Reference proteome</keyword>
<dbReference type="Pfam" id="PF07766">
    <property type="entry name" value="LETM1_RBD"/>
    <property type="match status" value="1"/>
</dbReference>
<dbReference type="RefSeq" id="WP_097439938.1">
    <property type="nucleotide sequence ID" value="NZ_KZ300476.1"/>
</dbReference>
<proteinExistence type="predicted"/>
<evidence type="ECO:0000256" key="1">
    <source>
        <dbReference type="SAM" id="Phobius"/>
    </source>
</evidence>
<feature type="domain" description="Letm1 RBD" evidence="2">
    <location>
        <begin position="338"/>
        <end position="391"/>
    </location>
</feature>
<evidence type="ECO:0000313" key="3">
    <source>
        <dbReference type="EMBL" id="PCE64657.1"/>
    </source>
</evidence>